<comment type="caution">
    <text evidence="2">The sequence shown here is derived from an EMBL/GenBank/DDBJ whole genome shotgun (WGS) entry which is preliminary data.</text>
</comment>
<keyword evidence="1" id="KW-0812">Transmembrane</keyword>
<feature type="transmembrane region" description="Helical" evidence="1">
    <location>
        <begin position="44"/>
        <end position="67"/>
    </location>
</feature>
<name>A0A8I0ZT58_RHOER</name>
<keyword evidence="1" id="KW-1133">Transmembrane helix</keyword>
<accession>A0A8I0ZT58</accession>
<keyword evidence="1" id="KW-0472">Membrane</keyword>
<dbReference type="EMBL" id="JAECSB010000022">
    <property type="protein sequence ID" value="MBH5141864.1"/>
    <property type="molecule type" value="Genomic_DNA"/>
</dbReference>
<organism evidence="2 3">
    <name type="scientific">Rhodococcus erythropolis</name>
    <name type="common">Arthrobacter picolinophilus</name>
    <dbReference type="NCBI Taxonomy" id="1833"/>
    <lineage>
        <taxon>Bacteria</taxon>
        <taxon>Bacillati</taxon>
        <taxon>Actinomycetota</taxon>
        <taxon>Actinomycetes</taxon>
        <taxon>Mycobacteriales</taxon>
        <taxon>Nocardiaceae</taxon>
        <taxon>Rhodococcus</taxon>
        <taxon>Rhodococcus erythropolis group</taxon>
    </lineage>
</organism>
<sequence>MTLPQTLFRVVAILLLVVPGIIFTATRRFLRGLGADEKDFSVRLIHAIAASVIFDCLYLIVAGPWLVSLIAGASSPMQSAVLARPRISGLTVLILAVVIPALAAVLAHVRFRKRWYPFTFAERRHSTPTAWDYAATQADCYVRIYTSDGKWVGGYMPDKKVSSQRTRSLATSTSLNNGKCLPLESFSLTSKAHWEFTFRSRERNELNGWRLRPLQMIRQAAEGSGCLGGSGLPATAARWWWRCVDDG</sequence>
<feature type="transmembrane region" description="Helical" evidence="1">
    <location>
        <begin position="6"/>
        <end position="23"/>
    </location>
</feature>
<proteinExistence type="predicted"/>
<dbReference type="InterPro" id="IPR045919">
    <property type="entry name" value="DUF6338"/>
</dbReference>
<reference evidence="2 3" key="1">
    <citation type="submission" date="2020-12" db="EMBL/GenBank/DDBJ databases">
        <title>Draft genome sequence of furan degrading bacterial strain FUR100.</title>
        <authorList>
            <person name="Woiski C."/>
        </authorList>
    </citation>
    <scope>NUCLEOTIDE SEQUENCE [LARGE SCALE GENOMIC DNA]</scope>
    <source>
        <strain evidence="2 3">FUR100</strain>
    </source>
</reference>
<evidence type="ECO:0000256" key="1">
    <source>
        <dbReference type="SAM" id="Phobius"/>
    </source>
</evidence>
<dbReference type="Pfam" id="PF19865">
    <property type="entry name" value="DUF6338"/>
    <property type="match status" value="1"/>
</dbReference>
<dbReference type="Proteomes" id="UP000627573">
    <property type="component" value="Unassembled WGS sequence"/>
</dbReference>
<gene>
    <name evidence="2" type="ORF">I3517_04455</name>
</gene>
<evidence type="ECO:0000313" key="2">
    <source>
        <dbReference type="EMBL" id="MBH5141864.1"/>
    </source>
</evidence>
<keyword evidence="3" id="KW-1185">Reference proteome</keyword>
<protein>
    <submittedName>
        <fullName evidence="2">Uncharacterized protein</fullName>
    </submittedName>
</protein>
<dbReference type="AlphaFoldDB" id="A0A8I0ZT58"/>
<evidence type="ECO:0000313" key="3">
    <source>
        <dbReference type="Proteomes" id="UP000627573"/>
    </source>
</evidence>
<feature type="transmembrane region" description="Helical" evidence="1">
    <location>
        <begin position="87"/>
        <end position="109"/>
    </location>
</feature>